<accession>A0ABQ4ZIH8</accession>
<evidence type="ECO:0000313" key="2">
    <source>
        <dbReference type="Proteomes" id="UP001151760"/>
    </source>
</evidence>
<organism evidence="1 2">
    <name type="scientific">Tanacetum coccineum</name>
    <dbReference type="NCBI Taxonomy" id="301880"/>
    <lineage>
        <taxon>Eukaryota</taxon>
        <taxon>Viridiplantae</taxon>
        <taxon>Streptophyta</taxon>
        <taxon>Embryophyta</taxon>
        <taxon>Tracheophyta</taxon>
        <taxon>Spermatophyta</taxon>
        <taxon>Magnoliopsida</taxon>
        <taxon>eudicotyledons</taxon>
        <taxon>Gunneridae</taxon>
        <taxon>Pentapetalae</taxon>
        <taxon>asterids</taxon>
        <taxon>campanulids</taxon>
        <taxon>Asterales</taxon>
        <taxon>Asteraceae</taxon>
        <taxon>Asteroideae</taxon>
        <taxon>Anthemideae</taxon>
        <taxon>Anthemidinae</taxon>
        <taxon>Tanacetum</taxon>
    </lineage>
</organism>
<keyword evidence="2" id="KW-1185">Reference proteome</keyword>
<sequence>MLLAGYAILGIDFTQFLVKSKSRFVASSLLDTVYVVTISNLQMSSFKLQNACLLACNFHGINDAIKVTLFDVITYHASLAIRRDWKPETSQHDDKVPIILGRPMLATTHARIDVFRGKISLEVGMEQIIFNTNEGTSSSTVSPVCVINDHDIINNFGTEDLDELLKNDDLNGDLGDFLHQNDLLPNLDDP</sequence>
<gene>
    <name evidence="1" type="ORF">Tco_0772650</name>
</gene>
<evidence type="ECO:0000313" key="1">
    <source>
        <dbReference type="EMBL" id="GJS90014.1"/>
    </source>
</evidence>
<proteinExistence type="predicted"/>
<protein>
    <submittedName>
        <fullName evidence="1">Uncharacterized protein</fullName>
    </submittedName>
</protein>
<reference evidence="1" key="2">
    <citation type="submission" date="2022-01" db="EMBL/GenBank/DDBJ databases">
        <authorList>
            <person name="Yamashiro T."/>
            <person name="Shiraishi A."/>
            <person name="Satake H."/>
            <person name="Nakayama K."/>
        </authorList>
    </citation>
    <scope>NUCLEOTIDE SEQUENCE</scope>
</reference>
<dbReference type="EMBL" id="BQNB010011395">
    <property type="protein sequence ID" value="GJS90014.1"/>
    <property type="molecule type" value="Genomic_DNA"/>
</dbReference>
<comment type="caution">
    <text evidence="1">The sequence shown here is derived from an EMBL/GenBank/DDBJ whole genome shotgun (WGS) entry which is preliminary data.</text>
</comment>
<name>A0ABQ4ZIH8_9ASTR</name>
<reference evidence="1" key="1">
    <citation type="journal article" date="2022" name="Int. J. Mol. Sci.">
        <title>Draft Genome of Tanacetum Coccineum: Genomic Comparison of Closely Related Tanacetum-Family Plants.</title>
        <authorList>
            <person name="Yamashiro T."/>
            <person name="Shiraishi A."/>
            <person name="Nakayama K."/>
            <person name="Satake H."/>
        </authorList>
    </citation>
    <scope>NUCLEOTIDE SEQUENCE</scope>
</reference>
<dbReference type="Proteomes" id="UP001151760">
    <property type="component" value="Unassembled WGS sequence"/>
</dbReference>